<keyword evidence="2" id="KW-1185">Reference proteome</keyword>
<comment type="caution">
    <text evidence="1">The sequence shown here is derived from an EMBL/GenBank/DDBJ whole genome shotgun (WGS) entry which is preliminary data.</text>
</comment>
<dbReference type="EMBL" id="JBHSLF010000050">
    <property type="protein sequence ID" value="MFC5345542.1"/>
    <property type="molecule type" value="Genomic_DNA"/>
</dbReference>
<gene>
    <name evidence="1" type="ORF">ACFPIE_16625</name>
</gene>
<dbReference type="Proteomes" id="UP001596152">
    <property type="component" value="Unassembled WGS sequence"/>
</dbReference>
<organism evidence="1 2">
    <name type="scientific">Brevundimonas staleyi</name>
    <dbReference type="NCBI Taxonomy" id="74326"/>
    <lineage>
        <taxon>Bacteria</taxon>
        <taxon>Pseudomonadati</taxon>
        <taxon>Pseudomonadota</taxon>
        <taxon>Alphaproteobacteria</taxon>
        <taxon>Caulobacterales</taxon>
        <taxon>Caulobacteraceae</taxon>
        <taxon>Brevundimonas</taxon>
    </lineage>
</organism>
<reference evidence="2" key="1">
    <citation type="journal article" date="2019" name="Int. J. Syst. Evol. Microbiol.">
        <title>The Global Catalogue of Microorganisms (GCM) 10K type strain sequencing project: providing services to taxonomists for standard genome sequencing and annotation.</title>
        <authorList>
            <consortium name="The Broad Institute Genomics Platform"/>
            <consortium name="The Broad Institute Genome Sequencing Center for Infectious Disease"/>
            <person name="Wu L."/>
            <person name="Ma J."/>
        </authorList>
    </citation>
    <scope>NUCLEOTIDE SEQUENCE [LARGE SCALE GENOMIC DNA]</scope>
    <source>
        <strain evidence="2">JCM 12125</strain>
    </source>
</reference>
<name>A0ABW0FXP6_9CAUL</name>
<protein>
    <submittedName>
        <fullName evidence="1">DUF6022 family protein</fullName>
    </submittedName>
</protein>
<accession>A0ABW0FXP6</accession>
<dbReference type="Pfam" id="PF19486">
    <property type="entry name" value="DUF6022"/>
    <property type="match status" value="1"/>
</dbReference>
<evidence type="ECO:0000313" key="2">
    <source>
        <dbReference type="Proteomes" id="UP001596152"/>
    </source>
</evidence>
<dbReference type="InterPro" id="IPR046064">
    <property type="entry name" value="DUF6022"/>
</dbReference>
<proteinExistence type="predicted"/>
<sequence length="176" mass="19864">MMPQRPAPAPDSLDVETLARDIQRLVDDRLAATLPSRQAEFDDRFARDGDMAYGALNTELFQPVRALLKTRGLWARPRLPGDFQESREWGNADETHQQRWMWSFLSASDGPVLGAIAVGSHHDHTRFRLPRSPEVVGLSAVTPSALIAEMGTRFPAFVQAPSFRDWYRAYLKPMTT</sequence>
<dbReference type="RefSeq" id="WP_374036531.1">
    <property type="nucleotide sequence ID" value="NZ_CP169082.1"/>
</dbReference>
<evidence type="ECO:0000313" key="1">
    <source>
        <dbReference type="EMBL" id="MFC5345542.1"/>
    </source>
</evidence>